<dbReference type="Proteomes" id="UP000789570">
    <property type="component" value="Unassembled WGS sequence"/>
</dbReference>
<sequence length="79" mass="9061">MDSLVAYRLYSYTLMLSNEIISLCLKHLCISYVFEPSRDFNPSRGLLDKYNAYNLIQISSTGLLRFDSILHNIGLAKIL</sequence>
<protein>
    <submittedName>
        <fullName evidence="1">1501_t:CDS:1</fullName>
    </submittedName>
</protein>
<dbReference type="AlphaFoldDB" id="A0A9N9C3Y0"/>
<dbReference type="EMBL" id="CAJVPQ010002164">
    <property type="protein sequence ID" value="CAG8586100.1"/>
    <property type="molecule type" value="Genomic_DNA"/>
</dbReference>
<keyword evidence="2" id="KW-1185">Reference proteome</keyword>
<comment type="caution">
    <text evidence="1">The sequence shown here is derived from an EMBL/GenBank/DDBJ whole genome shotgun (WGS) entry which is preliminary data.</text>
</comment>
<evidence type="ECO:0000313" key="1">
    <source>
        <dbReference type="EMBL" id="CAG8586100.1"/>
    </source>
</evidence>
<proteinExistence type="predicted"/>
<accession>A0A9N9C3Y0</accession>
<gene>
    <name evidence="1" type="ORF">FCALED_LOCUS7845</name>
</gene>
<reference evidence="1" key="1">
    <citation type="submission" date="2021-06" db="EMBL/GenBank/DDBJ databases">
        <authorList>
            <person name="Kallberg Y."/>
            <person name="Tangrot J."/>
            <person name="Rosling A."/>
        </authorList>
    </citation>
    <scope>NUCLEOTIDE SEQUENCE</scope>
    <source>
        <strain evidence="1">UK204</strain>
    </source>
</reference>
<evidence type="ECO:0000313" key="2">
    <source>
        <dbReference type="Proteomes" id="UP000789570"/>
    </source>
</evidence>
<organism evidence="1 2">
    <name type="scientific">Funneliformis caledonium</name>
    <dbReference type="NCBI Taxonomy" id="1117310"/>
    <lineage>
        <taxon>Eukaryota</taxon>
        <taxon>Fungi</taxon>
        <taxon>Fungi incertae sedis</taxon>
        <taxon>Mucoromycota</taxon>
        <taxon>Glomeromycotina</taxon>
        <taxon>Glomeromycetes</taxon>
        <taxon>Glomerales</taxon>
        <taxon>Glomeraceae</taxon>
        <taxon>Funneliformis</taxon>
    </lineage>
</organism>
<name>A0A9N9C3Y0_9GLOM</name>